<comment type="similarity">
    <text evidence="1">Belongs to the universal stress protein A family.</text>
</comment>
<dbReference type="RefSeq" id="WP_402386929.1">
    <property type="nucleotide sequence ID" value="NZ_JBIUYY010000018.1"/>
</dbReference>
<dbReference type="CDD" id="cd00293">
    <property type="entry name" value="USP-like"/>
    <property type="match status" value="1"/>
</dbReference>
<comment type="caution">
    <text evidence="3">The sequence shown here is derived from an EMBL/GenBank/DDBJ whole genome shotgun (WGS) entry which is preliminary data.</text>
</comment>
<dbReference type="PANTHER" id="PTHR46268">
    <property type="entry name" value="STRESS RESPONSE PROTEIN NHAX"/>
    <property type="match status" value="1"/>
</dbReference>
<dbReference type="SUPFAM" id="SSF52402">
    <property type="entry name" value="Adenine nucleotide alpha hydrolases-like"/>
    <property type="match status" value="2"/>
</dbReference>
<dbReference type="Proteomes" id="UP001617351">
    <property type="component" value="Unassembled WGS sequence"/>
</dbReference>
<dbReference type="EMBL" id="JBIUYY010000018">
    <property type="protein sequence ID" value="MFJ2825520.1"/>
    <property type="molecule type" value="Genomic_DNA"/>
</dbReference>
<dbReference type="Gene3D" id="3.40.50.620">
    <property type="entry name" value="HUPs"/>
    <property type="match status" value="2"/>
</dbReference>
<evidence type="ECO:0000259" key="2">
    <source>
        <dbReference type="Pfam" id="PF00582"/>
    </source>
</evidence>
<accession>A0ABW8EUD4</accession>
<evidence type="ECO:0000313" key="4">
    <source>
        <dbReference type="Proteomes" id="UP001617351"/>
    </source>
</evidence>
<name>A0ABW8EUD4_STRT5</name>
<evidence type="ECO:0000256" key="1">
    <source>
        <dbReference type="ARBA" id="ARBA00008791"/>
    </source>
</evidence>
<keyword evidence="4" id="KW-1185">Reference proteome</keyword>
<organism evidence="3 4">
    <name type="scientific">Streptomyces toxytricini</name>
    <name type="common">Actinomyces toxytricini</name>
    <dbReference type="NCBI Taxonomy" id="67369"/>
    <lineage>
        <taxon>Bacteria</taxon>
        <taxon>Bacillati</taxon>
        <taxon>Actinomycetota</taxon>
        <taxon>Actinomycetes</taxon>
        <taxon>Kitasatosporales</taxon>
        <taxon>Streptomycetaceae</taxon>
        <taxon>Streptomyces</taxon>
    </lineage>
</organism>
<dbReference type="InterPro" id="IPR006016">
    <property type="entry name" value="UspA"/>
</dbReference>
<dbReference type="PANTHER" id="PTHR46268:SF22">
    <property type="entry name" value="SENSOR PROTEIN KDPD-RELATED"/>
    <property type="match status" value="1"/>
</dbReference>
<sequence length="282" mass="29336">MESAGQGRGTPVRRGPVLAGVRQGPDAARVVLYAARQAVLHGTDLVLLHALAGSGDPEEARERLAVHAEEVRAGFPGMAVEALVREGDASAELVEGSASCRMVVVGPPGRGLDRLLHRSVAFAVAGGARCPVVVMRDWPARGGPVAVAIGDPDRDRAVLETAAAEAHLRHATLLVLHADLRPQVLPPGLAPPGQQSQEGVLAAERRLLEGEAAVLRRHWPGLAVQVQVPPTAAPAALLPATRDAALLVLGGPRHGHRIRLVSTTADLLRHGGCPVMVVPRPG</sequence>
<proteinExistence type="inferred from homology"/>
<reference evidence="3 4" key="1">
    <citation type="submission" date="2024-10" db="EMBL/GenBank/DDBJ databases">
        <title>The Natural Products Discovery Center: Release of the First 8490 Sequenced Strains for Exploring Actinobacteria Biosynthetic Diversity.</title>
        <authorList>
            <person name="Kalkreuter E."/>
            <person name="Kautsar S.A."/>
            <person name="Yang D."/>
            <person name="Bader C.D."/>
            <person name="Teijaro C.N."/>
            <person name="Fluegel L."/>
            <person name="Davis C.M."/>
            <person name="Simpson J.R."/>
            <person name="Lauterbach L."/>
            <person name="Steele A.D."/>
            <person name="Gui C."/>
            <person name="Meng S."/>
            <person name="Li G."/>
            <person name="Viehrig K."/>
            <person name="Ye F."/>
            <person name="Su P."/>
            <person name="Kiefer A.F."/>
            <person name="Nichols A."/>
            <person name="Cepeda A.J."/>
            <person name="Yan W."/>
            <person name="Fan B."/>
            <person name="Jiang Y."/>
            <person name="Adhikari A."/>
            <person name="Zheng C.-J."/>
            <person name="Schuster L."/>
            <person name="Cowan T.M."/>
            <person name="Smanski M.J."/>
            <person name="Chevrette M.G."/>
            <person name="De Carvalho L.P.S."/>
            <person name="Shen B."/>
        </authorList>
    </citation>
    <scope>NUCLEOTIDE SEQUENCE [LARGE SCALE GENOMIC DNA]</scope>
    <source>
        <strain evidence="3 4">NPDC087220</strain>
    </source>
</reference>
<protein>
    <submittedName>
        <fullName evidence="3">Universal stress protein</fullName>
    </submittedName>
</protein>
<feature type="domain" description="UspA" evidence="2">
    <location>
        <begin position="16"/>
        <end position="136"/>
    </location>
</feature>
<evidence type="ECO:0000313" key="3">
    <source>
        <dbReference type="EMBL" id="MFJ2825520.1"/>
    </source>
</evidence>
<dbReference type="InterPro" id="IPR014729">
    <property type="entry name" value="Rossmann-like_a/b/a_fold"/>
</dbReference>
<dbReference type="Pfam" id="PF00582">
    <property type="entry name" value="Usp"/>
    <property type="match status" value="2"/>
</dbReference>
<feature type="domain" description="UspA" evidence="2">
    <location>
        <begin position="145"/>
        <end position="279"/>
    </location>
</feature>
<gene>
    <name evidence="3" type="ORF">ACIO7M_31045</name>
</gene>